<dbReference type="OrthoDB" id="835269at2"/>
<accession>A0A110AZL8</accession>
<evidence type="ECO:0000259" key="1">
    <source>
        <dbReference type="Pfam" id="PF13351"/>
    </source>
</evidence>
<dbReference type="Pfam" id="PF13351">
    <property type="entry name" value="DUF4099"/>
    <property type="match status" value="1"/>
</dbReference>
<keyword evidence="3" id="KW-1185">Reference proteome</keyword>
<evidence type="ECO:0000313" key="3">
    <source>
        <dbReference type="Proteomes" id="UP000218263"/>
    </source>
</evidence>
<dbReference type="InterPro" id="IPR025343">
    <property type="entry name" value="DUF4099"/>
</dbReference>
<evidence type="ECO:0000313" key="2">
    <source>
        <dbReference type="EMBL" id="BAU51977.1"/>
    </source>
</evidence>
<name>A0A110AZL8_9SPHI</name>
<dbReference type="KEGG" id="mgot:MgSA37_00126"/>
<proteinExistence type="predicted"/>
<gene>
    <name evidence="2" type="ORF">MgSA37_00126</name>
</gene>
<reference evidence="2 3" key="1">
    <citation type="submission" date="2015-12" db="EMBL/GenBank/DDBJ databases">
        <title>Genome sequence of Mucilaginibacter gotjawali.</title>
        <authorList>
            <person name="Lee J.S."/>
            <person name="Lee K.C."/>
            <person name="Kim K.K."/>
            <person name="Lee B.W."/>
        </authorList>
    </citation>
    <scope>NUCLEOTIDE SEQUENCE [LARGE SCALE GENOMIC DNA]</scope>
    <source>
        <strain evidence="2 3">SA3-7</strain>
    </source>
</reference>
<organism evidence="2 3">
    <name type="scientific">Mucilaginibacter gotjawali</name>
    <dbReference type="NCBI Taxonomy" id="1550579"/>
    <lineage>
        <taxon>Bacteria</taxon>
        <taxon>Pseudomonadati</taxon>
        <taxon>Bacteroidota</taxon>
        <taxon>Sphingobacteriia</taxon>
        <taxon>Sphingobacteriales</taxon>
        <taxon>Sphingobacteriaceae</taxon>
        <taxon>Mucilaginibacter</taxon>
    </lineage>
</organism>
<dbReference type="RefSeq" id="WP_096349347.1">
    <property type="nucleotide sequence ID" value="NZ_AP017313.1"/>
</dbReference>
<dbReference type="AlphaFoldDB" id="A0A110AZL8"/>
<feature type="domain" description="DUF4099" evidence="1">
    <location>
        <begin position="6"/>
        <end position="85"/>
    </location>
</feature>
<dbReference type="EMBL" id="AP017313">
    <property type="protein sequence ID" value="BAU51977.1"/>
    <property type="molecule type" value="Genomic_DNA"/>
</dbReference>
<sequence length="258" mass="28852">MNLVNYNEDDLPIKDLETIGLAAGGQLLLNVDDLKALLSGRRTGLLELHDLEAENIRIKSINAKISLKPNEAGKMDLLIHPIYRKALTPDFLDDNEAQQLQKGEVATLLKTTLDNHGNKKEMLIEYDAETKEYIVSDTEKILAPDMVNNEFLTPAQKEAYRKGKEVEIADGTRFSYSGVDHHGIRSNKIALVASILIDGGLSYMVYKGLNALFNKKQDPKTAEKLSPGYYNALKDIENQRSFVPNQENRSYTRSGGSR</sequence>
<protein>
    <recommendedName>
        <fullName evidence="1">DUF4099 domain-containing protein</fullName>
    </recommendedName>
</protein>
<dbReference type="Proteomes" id="UP000218263">
    <property type="component" value="Chromosome"/>
</dbReference>